<dbReference type="EMBL" id="FNTX01000001">
    <property type="protein sequence ID" value="SED73571.1"/>
    <property type="molecule type" value="Genomic_DNA"/>
</dbReference>
<dbReference type="STRING" id="648782.SAMN04488554_0561"/>
<evidence type="ECO:0000313" key="4">
    <source>
        <dbReference type="Proteomes" id="UP000199220"/>
    </source>
</evidence>
<dbReference type="NCBIfam" id="TIGR01382">
    <property type="entry name" value="PfpI"/>
    <property type="match status" value="1"/>
</dbReference>
<dbReference type="Gene3D" id="3.40.50.880">
    <property type="match status" value="1"/>
</dbReference>
<evidence type="ECO:0000313" key="3">
    <source>
        <dbReference type="EMBL" id="SED73571.1"/>
    </source>
</evidence>
<dbReference type="GO" id="GO:0008233">
    <property type="term" value="F:peptidase activity"/>
    <property type="evidence" value="ECO:0007669"/>
    <property type="project" value="UniProtKB-KW"/>
</dbReference>
<accession>A0A1H5D3Z1</accession>
<dbReference type="RefSeq" id="WP_089771590.1">
    <property type="nucleotide sequence ID" value="NZ_FNTX01000001.1"/>
</dbReference>
<protein>
    <submittedName>
        <fullName evidence="3">Protease I</fullName>
    </submittedName>
</protein>
<dbReference type="Proteomes" id="UP000199220">
    <property type="component" value="Unassembled WGS sequence"/>
</dbReference>
<dbReference type="InterPro" id="IPR029062">
    <property type="entry name" value="Class_I_gatase-like"/>
</dbReference>
<dbReference type="InterPro" id="IPR006286">
    <property type="entry name" value="C56_PfpI-like"/>
</dbReference>
<dbReference type="PANTHER" id="PTHR42733">
    <property type="entry name" value="DJ-1 PROTEIN"/>
    <property type="match status" value="1"/>
</dbReference>
<dbReference type="CDD" id="cd03134">
    <property type="entry name" value="GATase1_PfpI_like"/>
    <property type="match status" value="1"/>
</dbReference>
<evidence type="ECO:0000256" key="1">
    <source>
        <dbReference type="ARBA" id="ARBA00008542"/>
    </source>
</evidence>
<dbReference type="GO" id="GO:0006508">
    <property type="term" value="P:proteolysis"/>
    <property type="evidence" value="ECO:0007669"/>
    <property type="project" value="UniProtKB-KW"/>
</dbReference>
<evidence type="ECO:0000259" key="2">
    <source>
        <dbReference type="Pfam" id="PF01965"/>
    </source>
</evidence>
<proteinExistence type="inferred from homology"/>
<dbReference type="OrthoDB" id="9792284at2"/>
<feature type="domain" description="DJ-1/PfpI" evidence="2">
    <location>
        <begin position="8"/>
        <end position="171"/>
    </location>
</feature>
<dbReference type="SUPFAM" id="SSF52317">
    <property type="entry name" value="Class I glutamine amidotransferase-like"/>
    <property type="match status" value="1"/>
</dbReference>
<keyword evidence="3" id="KW-0645">Protease</keyword>
<comment type="similarity">
    <text evidence="1">Belongs to the peptidase C56 family.</text>
</comment>
<organism evidence="3 4">
    <name type="scientific">Ruania alba</name>
    <dbReference type="NCBI Taxonomy" id="648782"/>
    <lineage>
        <taxon>Bacteria</taxon>
        <taxon>Bacillati</taxon>
        <taxon>Actinomycetota</taxon>
        <taxon>Actinomycetes</taxon>
        <taxon>Micrococcales</taxon>
        <taxon>Ruaniaceae</taxon>
        <taxon>Ruania</taxon>
    </lineage>
</organism>
<dbReference type="Pfam" id="PF01965">
    <property type="entry name" value="DJ-1_PfpI"/>
    <property type="match status" value="1"/>
</dbReference>
<reference evidence="4" key="1">
    <citation type="submission" date="2016-10" db="EMBL/GenBank/DDBJ databases">
        <authorList>
            <person name="Varghese N."/>
            <person name="Submissions S."/>
        </authorList>
    </citation>
    <scope>NUCLEOTIDE SEQUENCE [LARGE SCALE GENOMIC DNA]</scope>
    <source>
        <strain evidence="4">DSM 21368</strain>
    </source>
</reference>
<dbReference type="PROSITE" id="PS51276">
    <property type="entry name" value="PEPTIDASE_C56_PFPI"/>
    <property type="match status" value="1"/>
</dbReference>
<dbReference type="AlphaFoldDB" id="A0A1H5D3Z1"/>
<keyword evidence="3" id="KW-0378">Hydrolase</keyword>
<keyword evidence="4" id="KW-1185">Reference proteome</keyword>
<dbReference type="PANTHER" id="PTHR42733:SF12">
    <property type="entry name" value="PROTEINASE"/>
    <property type="match status" value="1"/>
</dbReference>
<dbReference type="InterPro" id="IPR002818">
    <property type="entry name" value="DJ-1/PfpI"/>
</dbReference>
<sequence length="182" mass="19332">MTTLTHTRVAFLATDGYEDSELTSPWDAVTSEGAEAVLVSPSAGTITGKKGHEQQVDMTSSAAEAGEFDALVLPGGVVNADHLRMDEAAVAFTRAFFAQHKPVAVICHGAWILTDAEVVSGRWLTSYPSLRTDLHNAGATWVDEEVVVDQGLVSSRTPADLPAFNAKLIEELREGTHAGQTA</sequence>
<name>A0A1H5D3Z1_9MICO</name>
<gene>
    <name evidence="3" type="ORF">SAMN04488554_0561</name>
</gene>